<dbReference type="PANTHER" id="PTHR44936">
    <property type="entry name" value="SENSOR PROTEIN CREC"/>
    <property type="match status" value="1"/>
</dbReference>
<dbReference type="SUPFAM" id="SSF47384">
    <property type="entry name" value="Homodimeric domain of signal transducing histidine kinase"/>
    <property type="match status" value="1"/>
</dbReference>
<dbReference type="Proteomes" id="UP000001916">
    <property type="component" value="Chromosome"/>
</dbReference>
<comment type="cofactor">
    <cofactor evidence="2">
        <name>Mn(2+)</name>
        <dbReference type="ChEBI" id="CHEBI:29035"/>
    </cofactor>
</comment>
<dbReference type="SUPFAM" id="SSF55874">
    <property type="entry name" value="ATPase domain of HSP90 chaperone/DNA topoisomerase II/histidine kinase"/>
    <property type="match status" value="1"/>
</dbReference>
<evidence type="ECO:0000313" key="25">
    <source>
        <dbReference type="Proteomes" id="UP000001916"/>
    </source>
</evidence>
<dbReference type="GO" id="GO:0000155">
    <property type="term" value="F:phosphorelay sensor kinase activity"/>
    <property type="evidence" value="ECO:0007669"/>
    <property type="project" value="InterPro"/>
</dbReference>
<evidence type="ECO:0000256" key="4">
    <source>
        <dbReference type="ARBA" id="ARBA00004651"/>
    </source>
</evidence>
<keyword evidence="21" id="KW-0812">Transmembrane</keyword>
<evidence type="ECO:0000256" key="6">
    <source>
        <dbReference type="ARBA" id="ARBA00022475"/>
    </source>
</evidence>
<dbReference type="CDD" id="cd00082">
    <property type="entry name" value="HisKA"/>
    <property type="match status" value="1"/>
</dbReference>
<dbReference type="PANTHER" id="PTHR44936:SF9">
    <property type="entry name" value="SENSOR PROTEIN CREC"/>
    <property type="match status" value="1"/>
</dbReference>
<dbReference type="Pfam" id="PF02518">
    <property type="entry name" value="HATPase_c"/>
    <property type="match status" value="1"/>
</dbReference>
<evidence type="ECO:0000256" key="2">
    <source>
        <dbReference type="ARBA" id="ARBA00001936"/>
    </source>
</evidence>
<dbReference type="SMART" id="SM00388">
    <property type="entry name" value="HisKA"/>
    <property type="match status" value="1"/>
</dbReference>
<dbReference type="InterPro" id="IPR036097">
    <property type="entry name" value="HisK_dim/P_sf"/>
</dbReference>
<dbReference type="STRING" id="526227.Mesil_2372"/>
<evidence type="ECO:0000256" key="5">
    <source>
        <dbReference type="ARBA" id="ARBA00012438"/>
    </source>
</evidence>
<dbReference type="InterPro" id="IPR036890">
    <property type="entry name" value="HATPase_C_sf"/>
</dbReference>
<dbReference type="Gene3D" id="3.30.565.10">
    <property type="entry name" value="Histidine kinase-like ATPase, C-terminal domain"/>
    <property type="match status" value="1"/>
</dbReference>
<dbReference type="PRINTS" id="PR00344">
    <property type="entry name" value="BCTRLSENSOR"/>
</dbReference>
<dbReference type="InterPro" id="IPR003594">
    <property type="entry name" value="HATPase_dom"/>
</dbReference>
<evidence type="ECO:0000256" key="12">
    <source>
        <dbReference type="ARBA" id="ARBA00022840"/>
    </source>
</evidence>
<keyword evidence="18" id="KW-0464">Manganese</keyword>
<feature type="domain" description="Histidine kinase" evidence="22">
    <location>
        <begin position="134"/>
        <end position="336"/>
    </location>
</feature>
<evidence type="ECO:0000256" key="10">
    <source>
        <dbReference type="ARBA" id="ARBA00022777"/>
    </source>
</evidence>
<accession>D7BA94</accession>
<evidence type="ECO:0000256" key="15">
    <source>
        <dbReference type="ARBA" id="ARBA00023012"/>
    </source>
</evidence>
<keyword evidence="8" id="KW-0808">Transferase</keyword>
<dbReference type="InterPro" id="IPR003661">
    <property type="entry name" value="HisK_dim/P_dom"/>
</dbReference>
<evidence type="ECO:0000259" key="22">
    <source>
        <dbReference type="PROSITE" id="PS50109"/>
    </source>
</evidence>
<dbReference type="AlphaFoldDB" id="D7BA94"/>
<evidence type="ECO:0000256" key="11">
    <source>
        <dbReference type="ARBA" id="ARBA00022801"/>
    </source>
</evidence>
<keyword evidence="21" id="KW-0472">Membrane</keyword>
<dbReference type="InterPro" id="IPR003660">
    <property type="entry name" value="HAMP_dom"/>
</dbReference>
<evidence type="ECO:0000256" key="13">
    <source>
        <dbReference type="ARBA" id="ARBA00022842"/>
    </source>
</evidence>
<dbReference type="Gene3D" id="1.10.287.130">
    <property type="match status" value="1"/>
</dbReference>
<dbReference type="HOGENOM" id="CLU_825855_0_0_0"/>
<dbReference type="GO" id="GO:0004721">
    <property type="term" value="F:phosphoprotein phosphatase activity"/>
    <property type="evidence" value="ECO:0007669"/>
    <property type="project" value="UniProtKB-KW"/>
</dbReference>
<dbReference type="eggNOG" id="COG2205">
    <property type="taxonomic scope" value="Bacteria"/>
</dbReference>
<keyword evidence="16" id="KW-0346">Stress response</keyword>
<keyword evidence="6" id="KW-1003">Cell membrane</keyword>
<dbReference type="InterPro" id="IPR004358">
    <property type="entry name" value="Sig_transdc_His_kin-like_C"/>
</dbReference>
<organism evidence="24 25">
    <name type="scientific">Allomeiothermus silvanus (strain ATCC 700542 / DSM 9946 / NBRC 106475 / NCIMB 13440 / VI-R2)</name>
    <name type="common">Thermus silvanus</name>
    <dbReference type="NCBI Taxonomy" id="526227"/>
    <lineage>
        <taxon>Bacteria</taxon>
        <taxon>Thermotogati</taxon>
        <taxon>Deinococcota</taxon>
        <taxon>Deinococci</taxon>
        <taxon>Thermales</taxon>
        <taxon>Thermaceae</taxon>
        <taxon>Allomeiothermus</taxon>
    </lineage>
</organism>
<proteinExistence type="predicted"/>
<gene>
    <name evidence="24" type="ordered locus">Mesil_2372</name>
</gene>
<dbReference type="SMART" id="SM00387">
    <property type="entry name" value="HATPase_c"/>
    <property type="match status" value="1"/>
</dbReference>
<evidence type="ECO:0000256" key="21">
    <source>
        <dbReference type="SAM" id="Phobius"/>
    </source>
</evidence>
<keyword evidence="15" id="KW-0902">Two-component regulatory system</keyword>
<evidence type="ECO:0000256" key="19">
    <source>
        <dbReference type="ARBA" id="ARBA00040454"/>
    </source>
</evidence>
<sequence length="336" mass="37364">MTFDAKAMSLKYRIALSIATLSFVPNIVVLAGFLLSTRGQNSEIWLPLLLWAPFLALGSAGVGYLVATVLMRPVDELTRSLAYLRSTERVLAELTLPRPKERPPAEIAELREGFEELLEHLRQVMEGREAVFATLAHDLKTPLLAAIRALEYLEDADSIGPLRRKEVIRDLWKELSRSYWLVENLLTASRLETQKPNPEMLNLRAMLEDLRLRFADPAKQAGISLEVAGAGQARVDRHLLERALTNLITNALRHAKNRVMLRAGDGWVEVEDDGPGLPDSLERLSQPFRSQRLRGVRAGSAGLGMYVARRVAEVHGGKLESPSGQLGGACLRLRLN</sequence>
<dbReference type="EC" id="2.7.13.3" evidence="5"/>
<evidence type="ECO:0000256" key="14">
    <source>
        <dbReference type="ARBA" id="ARBA00022912"/>
    </source>
</evidence>
<dbReference type="GO" id="GO:0005524">
    <property type="term" value="F:ATP binding"/>
    <property type="evidence" value="ECO:0007669"/>
    <property type="project" value="UniProtKB-KW"/>
</dbReference>
<dbReference type="InterPro" id="IPR005467">
    <property type="entry name" value="His_kinase_dom"/>
</dbReference>
<dbReference type="EMBL" id="CP002042">
    <property type="protein sequence ID" value="ADH64229.1"/>
    <property type="molecule type" value="Genomic_DNA"/>
</dbReference>
<name>D7BA94_ALLS1</name>
<evidence type="ECO:0000256" key="16">
    <source>
        <dbReference type="ARBA" id="ARBA00023016"/>
    </source>
</evidence>
<feature type="domain" description="HAMP" evidence="23">
    <location>
        <begin position="68"/>
        <end position="126"/>
    </location>
</feature>
<protein>
    <recommendedName>
        <fullName evidence="19">Signal transduction histidine-protein kinase/phosphatase MprB</fullName>
        <ecNumber evidence="5">2.7.13.3</ecNumber>
    </recommendedName>
    <alternativeName>
        <fullName evidence="20">Mycobacterial persistence regulator B</fullName>
    </alternativeName>
</protein>
<dbReference type="PROSITE" id="PS50885">
    <property type="entry name" value="HAMP"/>
    <property type="match status" value="1"/>
</dbReference>
<keyword evidence="25" id="KW-1185">Reference proteome</keyword>
<dbReference type="GO" id="GO:0005886">
    <property type="term" value="C:plasma membrane"/>
    <property type="evidence" value="ECO:0007669"/>
    <property type="project" value="UniProtKB-SubCell"/>
</dbReference>
<reference evidence="24 25" key="1">
    <citation type="journal article" date="2010" name="Stand. Genomic Sci.">
        <title>Complete genome sequence of Meiothermus silvanus type strain (VI-R2).</title>
        <authorList>
            <person name="Sikorski J."/>
            <person name="Tindall B.J."/>
            <person name="Lowry S."/>
            <person name="Lucas S."/>
            <person name="Nolan M."/>
            <person name="Copeland A."/>
            <person name="Glavina Del Rio T."/>
            <person name="Tice H."/>
            <person name="Cheng J.F."/>
            <person name="Han C."/>
            <person name="Pitluck S."/>
            <person name="Liolios K."/>
            <person name="Ivanova N."/>
            <person name="Mavromatis K."/>
            <person name="Mikhailova N."/>
            <person name="Pati A."/>
            <person name="Goodwin L."/>
            <person name="Chen A."/>
            <person name="Palaniappan K."/>
            <person name="Land M."/>
            <person name="Hauser L."/>
            <person name="Chang Y.J."/>
            <person name="Jeffries C.D."/>
            <person name="Rohde M."/>
            <person name="Goker M."/>
            <person name="Woyke T."/>
            <person name="Bristow J."/>
            <person name="Eisen J.A."/>
            <person name="Markowitz V."/>
            <person name="Hugenholtz P."/>
            <person name="Kyrpides N.C."/>
            <person name="Klenk H.P."/>
            <person name="Lapidus A."/>
        </authorList>
    </citation>
    <scope>NUCLEOTIDE SEQUENCE [LARGE SCALE GENOMIC DNA]</scope>
    <source>
        <strain evidence="25">ATCC 700542 / DSM 9946 / VI-R2</strain>
    </source>
</reference>
<keyword evidence="21" id="KW-1133">Transmembrane helix</keyword>
<keyword evidence="10 24" id="KW-0418">Kinase</keyword>
<evidence type="ECO:0000256" key="1">
    <source>
        <dbReference type="ARBA" id="ARBA00000085"/>
    </source>
</evidence>
<evidence type="ECO:0000256" key="8">
    <source>
        <dbReference type="ARBA" id="ARBA00022679"/>
    </source>
</evidence>
<keyword evidence="11" id="KW-0378">Hydrolase</keyword>
<evidence type="ECO:0000256" key="3">
    <source>
        <dbReference type="ARBA" id="ARBA00001946"/>
    </source>
</evidence>
<keyword evidence="7" id="KW-0597">Phosphoprotein</keyword>
<comment type="subcellular location">
    <subcellularLocation>
        <location evidence="4">Cell membrane</location>
        <topology evidence="4">Multi-pass membrane protein</topology>
    </subcellularLocation>
</comment>
<comment type="cofactor">
    <cofactor evidence="3">
        <name>Mg(2+)</name>
        <dbReference type="ChEBI" id="CHEBI:18420"/>
    </cofactor>
</comment>
<keyword evidence="9" id="KW-0547">Nucleotide-binding</keyword>
<feature type="transmembrane region" description="Helical" evidence="21">
    <location>
        <begin position="12"/>
        <end position="36"/>
    </location>
</feature>
<evidence type="ECO:0000256" key="17">
    <source>
        <dbReference type="ARBA" id="ARBA00023026"/>
    </source>
</evidence>
<evidence type="ECO:0000256" key="7">
    <source>
        <dbReference type="ARBA" id="ARBA00022553"/>
    </source>
</evidence>
<dbReference type="PROSITE" id="PS50109">
    <property type="entry name" value="HIS_KIN"/>
    <property type="match status" value="1"/>
</dbReference>
<keyword evidence="13" id="KW-0460">Magnesium</keyword>
<keyword evidence="14" id="KW-0904">Protein phosphatase</keyword>
<dbReference type="InterPro" id="IPR050980">
    <property type="entry name" value="2C_sensor_his_kinase"/>
</dbReference>
<dbReference type="KEGG" id="msv:Mesil_2372"/>
<keyword evidence="17" id="KW-0843">Virulence</keyword>
<evidence type="ECO:0000256" key="9">
    <source>
        <dbReference type="ARBA" id="ARBA00022741"/>
    </source>
</evidence>
<evidence type="ECO:0000259" key="23">
    <source>
        <dbReference type="PROSITE" id="PS50885"/>
    </source>
</evidence>
<evidence type="ECO:0000256" key="18">
    <source>
        <dbReference type="ARBA" id="ARBA00023211"/>
    </source>
</evidence>
<feature type="transmembrane region" description="Helical" evidence="21">
    <location>
        <begin position="48"/>
        <end position="71"/>
    </location>
</feature>
<keyword evidence="12" id="KW-0067">ATP-binding</keyword>
<evidence type="ECO:0000313" key="24">
    <source>
        <dbReference type="EMBL" id="ADH64229.1"/>
    </source>
</evidence>
<evidence type="ECO:0000256" key="20">
    <source>
        <dbReference type="ARBA" id="ARBA00041776"/>
    </source>
</evidence>
<comment type="catalytic activity">
    <reaction evidence="1">
        <text>ATP + protein L-histidine = ADP + protein N-phospho-L-histidine.</text>
        <dbReference type="EC" id="2.7.13.3"/>
    </reaction>
</comment>